<dbReference type="PANTHER" id="PTHR30344:SF1">
    <property type="entry name" value="6-PHOSPHOGLUCONOLACTONASE"/>
    <property type="match status" value="1"/>
</dbReference>
<dbReference type="GO" id="GO:0017057">
    <property type="term" value="F:6-phosphogluconolactonase activity"/>
    <property type="evidence" value="ECO:0007669"/>
    <property type="project" value="TreeGrafter"/>
</dbReference>
<sequence length="315" mass="32928">MIYLSGYSAPGVIATARETDDGLAVQSTVECAGNPTYLAPSPDGRFLYALHELDEGRLSAYAIAADGTLTPLGDVPSGGGSPCHLSVHNGHVLTAHWGTGELTVHPVAGDGTLGAPSHVLDTGKASAHWIHPDPTGEWVLAVHLGLGTVTTYAFADGRLAEHHVATQPYGAGPRHLAFHPDDDRVYVVNELHSTLTAATFAGGVVTLGDTVSTLPAGVAMANHPSAVRVTPDGRFVLVANRFHDSIAVFTTDLELLATYPCGDFPRDLVLTTDGRRVYVANERGGEVVAFSFDDGVPTPFGRPLPMTGPSCVLPL</sequence>
<name>A0A8J3ZP79_9ACTN</name>
<dbReference type="InterPro" id="IPR011048">
    <property type="entry name" value="Haem_d1_sf"/>
</dbReference>
<dbReference type="Pfam" id="PF10282">
    <property type="entry name" value="Lactonase"/>
    <property type="match status" value="1"/>
</dbReference>
<dbReference type="RefSeq" id="WP_203927380.1">
    <property type="nucleotide sequence ID" value="NZ_BOPH01000025.1"/>
</dbReference>
<dbReference type="AlphaFoldDB" id="A0A8J3ZP79"/>
<evidence type="ECO:0000313" key="2">
    <source>
        <dbReference type="EMBL" id="GIJ67424.1"/>
    </source>
</evidence>
<dbReference type="Proteomes" id="UP000635606">
    <property type="component" value="Unassembled WGS sequence"/>
</dbReference>
<comment type="similarity">
    <text evidence="1">Belongs to the cycloisomerase 2 family.</text>
</comment>
<keyword evidence="3" id="KW-1185">Reference proteome</keyword>
<dbReference type="PANTHER" id="PTHR30344">
    <property type="entry name" value="6-PHOSPHOGLUCONOLACTONASE-RELATED"/>
    <property type="match status" value="1"/>
</dbReference>
<dbReference type="InterPro" id="IPR015943">
    <property type="entry name" value="WD40/YVTN_repeat-like_dom_sf"/>
</dbReference>
<evidence type="ECO:0000256" key="1">
    <source>
        <dbReference type="ARBA" id="ARBA00005564"/>
    </source>
</evidence>
<organism evidence="2 3">
    <name type="scientific">Virgisporangium ochraceum</name>
    <dbReference type="NCBI Taxonomy" id="65505"/>
    <lineage>
        <taxon>Bacteria</taxon>
        <taxon>Bacillati</taxon>
        <taxon>Actinomycetota</taxon>
        <taxon>Actinomycetes</taxon>
        <taxon>Micromonosporales</taxon>
        <taxon>Micromonosporaceae</taxon>
        <taxon>Virgisporangium</taxon>
    </lineage>
</organism>
<dbReference type="InterPro" id="IPR050282">
    <property type="entry name" value="Cycloisomerase_2"/>
</dbReference>
<comment type="caution">
    <text evidence="2">The sequence shown here is derived from an EMBL/GenBank/DDBJ whole genome shotgun (WGS) entry which is preliminary data.</text>
</comment>
<evidence type="ECO:0000313" key="3">
    <source>
        <dbReference type="Proteomes" id="UP000635606"/>
    </source>
</evidence>
<dbReference type="Gene3D" id="2.130.10.10">
    <property type="entry name" value="YVTN repeat-like/Quinoprotein amine dehydrogenase"/>
    <property type="match status" value="1"/>
</dbReference>
<gene>
    <name evidence="2" type="ORF">Voc01_023410</name>
</gene>
<dbReference type="EMBL" id="BOPH01000025">
    <property type="protein sequence ID" value="GIJ67424.1"/>
    <property type="molecule type" value="Genomic_DNA"/>
</dbReference>
<dbReference type="SUPFAM" id="SSF51004">
    <property type="entry name" value="C-terminal (heme d1) domain of cytochrome cd1-nitrite reductase"/>
    <property type="match status" value="1"/>
</dbReference>
<accession>A0A8J3ZP79</accession>
<reference evidence="2" key="1">
    <citation type="submission" date="2021-01" db="EMBL/GenBank/DDBJ databases">
        <title>Whole genome shotgun sequence of Virgisporangium ochraceum NBRC 16418.</title>
        <authorList>
            <person name="Komaki H."/>
            <person name="Tamura T."/>
        </authorList>
    </citation>
    <scope>NUCLEOTIDE SEQUENCE</scope>
    <source>
        <strain evidence="2">NBRC 16418</strain>
    </source>
</reference>
<protein>
    <recommendedName>
        <fullName evidence="4">6-phosphogluconolactonase</fullName>
    </recommendedName>
</protein>
<proteinExistence type="inferred from homology"/>
<evidence type="ECO:0008006" key="4">
    <source>
        <dbReference type="Google" id="ProtNLM"/>
    </source>
</evidence>
<dbReference type="InterPro" id="IPR019405">
    <property type="entry name" value="Lactonase_7-beta_prop"/>
</dbReference>
<dbReference type="GO" id="GO:0005829">
    <property type="term" value="C:cytosol"/>
    <property type="evidence" value="ECO:0007669"/>
    <property type="project" value="TreeGrafter"/>
</dbReference>